<reference evidence="2" key="1">
    <citation type="submission" date="2025-08" db="UniProtKB">
        <authorList>
            <consortium name="RefSeq"/>
        </authorList>
    </citation>
    <scope>IDENTIFICATION</scope>
</reference>
<dbReference type="Proteomes" id="UP001652625">
    <property type="component" value="Chromosome 14"/>
</dbReference>
<dbReference type="InterPro" id="IPR016197">
    <property type="entry name" value="Chromo-like_dom_sf"/>
</dbReference>
<sequence>MKEKMFKYFSANSTRKYIDVLNEMVNKYNNTKHSSIKMTPVKASDEKNKNIVWLNLNGNARSESVRPKFSINDRVRITKKKTTFEKGYTPRWTEEVLTISQIQYIDPPTYKITDKNGEEIQGTFYEQELQKTNQKILRIEKVIRKLKNKSLVKWYGYPESFNSWVDNKELIDLSDPKEVGSSNPCRVSLKDS</sequence>
<organism evidence="1 2">
    <name type="scientific">Hydra vulgaris</name>
    <name type="common">Hydra</name>
    <name type="synonym">Hydra attenuata</name>
    <dbReference type="NCBI Taxonomy" id="6087"/>
    <lineage>
        <taxon>Eukaryota</taxon>
        <taxon>Metazoa</taxon>
        <taxon>Cnidaria</taxon>
        <taxon>Hydrozoa</taxon>
        <taxon>Hydroidolina</taxon>
        <taxon>Anthoathecata</taxon>
        <taxon>Aplanulata</taxon>
        <taxon>Hydridae</taxon>
        <taxon>Hydra</taxon>
    </lineage>
</organism>
<protein>
    <submittedName>
        <fullName evidence="2">Uncharacterized protein LOC136090965</fullName>
    </submittedName>
</protein>
<keyword evidence="1" id="KW-1185">Reference proteome</keyword>
<dbReference type="PANTHER" id="PTHR46585:SF1">
    <property type="entry name" value="CHROMO DOMAIN-CONTAINING PROTEIN"/>
    <property type="match status" value="1"/>
</dbReference>
<gene>
    <name evidence="2" type="primary">LOC136090965</name>
</gene>
<dbReference type="GeneID" id="136090965"/>
<evidence type="ECO:0000313" key="2">
    <source>
        <dbReference type="RefSeq" id="XP_065674016.1"/>
    </source>
</evidence>
<proteinExistence type="predicted"/>
<evidence type="ECO:0000313" key="1">
    <source>
        <dbReference type="Proteomes" id="UP001652625"/>
    </source>
</evidence>
<dbReference type="PANTHER" id="PTHR46585">
    <property type="entry name" value="INTEGRASE CORE DOMAIN CONTAINING PROTEIN"/>
    <property type="match status" value="1"/>
</dbReference>
<dbReference type="SUPFAM" id="SSF54160">
    <property type="entry name" value="Chromo domain-like"/>
    <property type="match status" value="1"/>
</dbReference>
<dbReference type="RefSeq" id="XP_065674016.1">
    <property type="nucleotide sequence ID" value="XM_065817944.1"/>
</dbReference>
<dbReference type="CDD" id="cd00024">
    <property type="entry name" value="CD_CSD"/>
    <property type="match status" value="1"/>
</dbReference>
<accession>A0ABM4DHQ2</accession>
<name>A0ABM4DHQ2_HYDVU</name>